<organism evidence="1">
    <name type="scientific">bioreactor metagenome</name>
    <dbReference type="NCBI Taxonomy" id="1076179"/>
    <lineage>
        <taxon>unclassified sequences</taxon>
        <taxon>metagenomes</taxon>
        <taxon>ecological metagenomes</taxon>
    </lineage>
</organism>
<proteinExistence type="predicted"/>
<protein>
    <submittedName>
        <fullName evidence="1">Uncharacterized protein</fullName>
    </submittedName>
</protein>
<dbReference type="EMBL" id="VSSQ01014336">
    <property type="protein sequence ID" value="MPM53436.1"/>
    <property type="molecule type" value="Genomic_DNA"/>
</dbReference>
<comment type="caution">
    <text evidence="1">The sequence shown here is derived from an EMBL/GenBank/DDBJ whole genome shotgun (WGS) entry which is preliminary data.</text>
</comment>
<reference evidence="1" key="1">
    <citation type="submission" date="2019-08" db="EMBL/GenBank/DDBJ databases">
        <authorList>
            <person name="Kucharzyk K."/>
            <person name="Murdoch R.W."/>
            <person name="Higgins S."/>
            <person name="Loffler F."/>
        </authorList>
    </citation>
    <scope>NUCLEOTIDE SEQUENCE</scope>
</reference>
<accession>A0A645AKH3</accession>
<sequence>MLVVDIHALLAVWLLDFLNQIIVNGRNAPDAQNLVGRQRAVGELVALLHDVAVLDPDAAAVRQRIGNHLAVVGGDGEAANVGPLGLLDGDPAADLGQLGHLLGLA</sequence>
<gene>
    <name evidence="1" type="ORF">SDC9_100204</name>
</gene>
<evidence type="ECO:0000313" key="1">
    <source>
        <dbReference type="EMBL" id="MPM53436.1"/>
    </source>
</evidence>
<name>A0A645AKH3_9ZZZZ</name>
<dbReference type="AlphaFoldDB" id="A0A645AKH3"/>